<accession>A0AAD9QFR3</accession>
<feature type="binding site" evidence="4">
    <location>
        <position position="98"/>
    </location>
    <ligand>
        <name>Zn(2+)</name>
        <dbReference type="ChEBI" id="CHEBI:29105"/>
    </ligand>
</feature>
<evidence type="ECO:0000313" key="7">
    <source>
        <dbReference type="Proteomes" id="UP001249851"/>
    </source>
</evidence>
<evidence type="ECO:0000256" key="3">
    <source>
        <dbReference type="ARBA" id="ARBA00034478"/>
    </source>
</evidence>
<dbReference type="Gene3D" id="3.20.20.330">
    <property type="entry name" value="Homocysteine-binding-like domain"/>
    <property type="match status" value="1"/>
</dbReference>
<dbReference type="InterPro" id="IPR003726">
    <property type="entry name" value="HCY_dom"/>
</dbReference>
<organism evidence="6 7">
    <name type="scientific">Acropora cervicornis</name>
    <name type="common">Staghorn coral</name>
    <dbReference type="NCBI Taxonomy" id="6130"/>
    <lineage>
        <taxon>Eukaryota</taxon>
        <taxon>Metazoa</taxon>
        <taxon>Cnidaria</taxon>
        <taxon>Anthozoa</taxon>
        <taxon>Hexacorallia</taxon>
        <taxon>Scleractinia</taxon>
        <taxon>Astrocoeniina</taxon>
        <taxon>Acroporidae</taxon>
        <taxon>Acropora</taxon>
    </lineage>
</organism>
<dbReference type="PROSITE" id="PS50970">
    <property type="entry name" value="HCY"/>
    <property type="match status" value="1"/>
</dbReference>
<keyword evidence="1 4" id="KW-0489">Methyltransferase</keyword>
<comment type="cofactor">
    <cofactor evidence="4">
        <name>Zn(2+)</name>
        <dbReference type="ChEBI" id="CHEBI:29105"/>
    </cofactor>
</comment>
<keyword evidence="7" id="KW-1185">Reference proteome</keyword>
<protein>
    <submittedName>
        <fullName evidence="6">S-methylmethionine--homocysteine S-methyltransferase BHMT2</fullName>
    </submittedName>
</protein>
<proteinExistence type="predicted"/>
<comment type="caution">
    <text evidence="6">The sequence shown here is derived from an EMBL/GenBank/DDBJ whole genome shotgun (WGS) entry which is preliminary data.</text>
</comment>
<dbReference type="GO" id="GO:0047150">
    <property type="term" value="F:betaine-homocysteine S-methyltransferase activity"/>
    <property type="evidence" value="ECO:0007669"/>
    <property type="project" value="TreeGrafter"/>
</dbReference>
<dbReference type="InterPro" id="IPR036589">
    <property type="entry name" value="HCY_dom_sf"/>
</dbReference>
<evidence type="ECO:0000256" key="2">
    <source>
        <dbReference type="ARBA" id="ARBA00022679"/>
    </source>
</evidence>
<dbReference type="SUPFAM" id="SSF82282">
    <property type="entry name" value="Homocysteine S-methyltransferase"/>
    <property type="match status" value="1"/>
</dbReference>
<keyword evidence="4" id="KW-0479">Metal-binding</keyword>
<sequence>MCLLFTKGADILGVNCRFGPHEALQTIRLMKDALDKAKLKVHLMCQPVCYHTPDAGPTGLVNLPEAPLALEPRTLTRWDVHKYARQAYDLGVRYIGGCCGFEPYHIRAIAEELAPERGRLPAGSEKHSPWGEALKHHGTAEIQARSTRTYWENLKPASGRPFCPTLSGNIHPGPLQ</sequence>
<reference evidence="6" key="2">
    <citation type="journal article" date="2023" name="Science">
        <title>Genomic signatures of disease resistance in endangered staghorn corals.</title>
        <authorList>
            <person name="Vollmer S.V."/>
            <person name="Selwyn J.D."/>
            <person name="Despard B.A."/>
            <person name="Roesel C.L."/>
        </authorList>
    </citation>
    <scope>NUCLEOTIDE SEQUENCE</scope>
    <source>
        <strain evidence="6">K2</strain>
    </source>
</reference>
<dbReference type="GO" id="GO:0009086">
    <property type="term" value="P:methionine biosynthetic process"/>
    <property type="evidence" value="ECO:0007669"/>
    <property type="project" value="TreeGrafter"/>
</dbReference>
<dbReference type="InterPro" id="IPR051524">
    <property type="entry name" value="BHMT"/>
</dbReference>
<name>A0AAD9QFR3_ACRCE</name>
<dbReference type="PANTHER" id="PTHR46120">
    <property type="entry name" value="BETAINE--HOMOCYSTEINE S-METHYLTRANSFERASE 1"/>
    <property type="match status" value="1"/>
</dbReference>
<evidence type="ECO:0000256" key="4">
    <source>
        <dbReference type="PROSITE-ProRule" id="PRU00333"/>
    </source>
</evidence>
<dbReference type="PANTHER" id="PTHR46120:SF4">
    <property type="entry name" value="HCY-BINDING DOMAIN-CONTAINING PROTEIN"/>
    <property type="match status" value="1"/>
</dbReference>
<dbReference type="Proteomes" id="UP001249851">
    <property type="component" value="Unassembled WGS sequence"/>
</dbReference>
<comment type="pathway">
    <text evidence="3">Amino-acid biosynthesis; L-methionine biosynthesis via de novo pathway.</text>
</comment>
<keyword evidence="2 4" id="KW-0808">Transferase</keyword>
<keyword evidence="4" id="KW-0862">Zinc</keyword>
<feature type="domain" description="Hcy-binding" evidence="5">
    <location>
        <begin position="1"/>
        <end position="113"/>
    </location>
</feature>
<evidence type="ECO:0000256" key="1">
    <source>
        <dbReference type="ARBA" id="ARBA00022603"/>
    </source>
</evidence>
<feature type="binding site" evidence="4">
    <location>
        <position position="16"/>
    </location>
    <ligand>
        <name>Zn(2+)</name>
        <dbReference type="ChEBI" id="CHEBI:29105"/>
    </ligand>
</feature>
<dbReference type="EMBL" id="JARQWQ010000036">
    <property type="protein sequence ID" value="KAK2560471.1"/>
    <property type="molecule type" value="Genomic_DNA"/>
</dbReference>
<gene>
    <name evidence="6" type="ORF">P5673_016824</name>
</gene>
<feature type="binding site" evidence="4">
    <location>
        <position position="99"/>
    </location>
    <ligand>
        <name>Zn(2+)</name>
        <dbReference type="ChEBI" id="CHEBI:29105"/>
    </ligand>
</feature>
<evidence type="ECO:0000313" key="6">
    <source>
        <dbReference type="EMBL" id="KAK2560471.1"/>
    </source>
</evidence>
<reference evidence="6" key="1">
    <citation type="journal article" date="2023" name="G3 (Bethesda)">
        <title>Whole genome assembly and annotation of the endangered Caribbean coral Acropora cervicornis.</title>
        <authorList>
            <person name="Selwyn J.D."/>
            <person name="Vollmer S.V."/>
        </authorList>
    </citation>
    <scope>NUCLEOTIDE SEQUENCE</scope>
    <source>
        <strain evidence="6">K2</strain>
    </source>
</reference>
<dbReference type="Pfam" id="PF02574">
    <property type="entry name" value="S-methyl_trans"/>
    <property type="match status" value="1"/>
</dbReference>
<dbReference type="AlphaFoldDB" id="A0AAD9QFR3"/>
<evidence type="ECO:0000259" key="5">
    <source>
        <dbReference type="PROSITE" id="PS50970"/>
    </source>
</evidence>
<dbReference type="GO" id="GO:0046872">
    <property type="term" value="F:metal ion binding"/>
    <property type="evidence" value="ECO:0007669"/>
    <property type="project" value="UniProtKB-KW"/>
</dbReference>
<dbReference type="GO" id="GO:0032259">
    <property type="term" value="P:methylation"/>
    <property type="evidence" value="ECO:0007669"/>
    <property type="project" value="UniProtKB-KW"/>
</dbReference>